<dbReference type="STRING" id="3476.A0A2P5E5A3"/>
<dbReference type="SMART" id="SM00271">
    <property type="entry name" value="DnaJ"/>
    <property type="match status" value="1"/>
</dbReference>
<evidence type="ECO:0000313" key="3">
    <source>
        <dbReference type="EMBL" id="PON80727.1"/>
    </source>
</evidence>
<dbReference type="InterPro" id="IPR024593">
    <property type="entry name" value="DUF3444"/>
</dbReference>
<dbReference type="PANTHER" id="PTHR44137:SF7">
    <property type="entry name" value="J DOMAIN-CONTAINING PROTEIN"/>
    <property type="match status" value="1"/>
</dbReference>
<dbReference type="Proteomes" id="UP000237105">
    <property type="component" value="Unassembled WGS sequence"/>
</dbReference>
<dbReference type="Pfam" id="PF00226">
    <property type="entry name" value="DnaJ"/>
    <property type="match status" value="1"/>
</dbReference>
<sequence>MEANKEEALKAKEIAEKRFFEKDFAAAKNYALKAKALYPGMEGISQMVATFEVYVASEVKSNGEVDYYSILGLKPFADKEAVKKQYRKMAVMLHPDKNKCVGADGAFKLVSEAWTLLSDNAKRKSYDHQRNKQSYTVVNQTNLSSVHASGVVTGFNNCSNSSASHSRLDTFWTVCTSCKVQYEYLRKYVNKRLSCKNCRGVFIAVETGTAPANGSFPYAPWSYVPGNGYAASHGYDGVTYVPSNTTFYAANGVSGFHSGHGFEYVSNVSFQWSSFSGTSVGVMGPTGPSSMGHDAIYHAHGNVNVAAAKVKTRSNGKRAMKVVGANGNSNLSTGCIESPGSKVNRPDKRRKLTVGASFRNGYNENVPKSDSDTKLENENASSGLDRKLSSSVEVPNRRCSAAPAFDARKLLIDKARTEILKKLEEIKLVSAAEAAVKKSKVPSDPAVVAKEASKRVESNGSDHQLHGSKTAPLSITVPDSDFHDFDKDRSEESFKPKQIWALYDEEDGMPRLYCLIREVISVKPFKILITYLSSKTDSEFGAVNWLDCGFTKSCGNFRAYNSDVVDQVNVFSHLLSREKAGRGGCVRIYPRSGDIWAVYRNWSPDWDRSTSDEVRHQYEMVEVLDDYSEELGCCVAPLVKVTGFKTVYGRNSDKDAIRWIPRREMVRFSHQVPSWLLQGEENNLPEKCWDLDPAATPDELLHAAGTGEAQA</sequence>
<organism evidence="3 4">
    <name type="scientific">Parasponia andersonii</name>
    <name type="common">Sponia andersonii</name>
    <dbReference type="NCBI Taxonomy" id="3476"/>
    <lineage>
        <taxon>Eukaryota</taxon>
        <taxon>Viridiplantae</taxon>
        <taxon>Streptophyta</taxon>
        <taxon>Embryophyta</taxon>
        <taxon>Tracheophyta</taxon>
        <taxon>Spermatophyta</taxon>
        <taxon>Magnoliopsida</taxon>
        <taxon>eudicotyledons</taxon>
        <taxon>Gunneridae</taxon>
        <taxon>Pentapetalae</taxon>
        <taxon>rosids</taxon>
        <taxon>fabids</taxon>
        <taxon>Rosales</taxon>
        <taxon>Cannabaceae</taxon>
        <taxon>Parasponia</taxon>
    </lineage>
</organism>
<evidence type="ECO:0000313" key="4">
    <source>
        <dbReference type="Proteomes" id="UP000237105"/>
    </source>
</evidence>
<keyword evidence="4" id="KW-1185">Reference proteome</keyword>
<dbReference type="OrthoDB" id="66964at2759"/>
<protein>
    <submittedName>
        <fullName evidence="3">DnaJ domain containing protein</fullName>
    </submittedName>
</protein>
<reference evidence="4" key="1">
    <citation type="submission" date="2016-06" db="EMBL/GenBank/DDBJ databases">
        <title>Parallel loss of symbiosis genes in relatives of nitrogen-fixing non-legume Parasponia.</title>
        <authorList>
            <person name="Van Velzen R."/>
            <person name="Holmer R."/>
            <person name="Bu F."/>
            <person name="Rutten L."/>
            <person name="Van Zeijl A."/>
            <person name="Liu W."/>
            <person name="Santuari L."/>
            <person name="Cao Q."/>
            <person name="Sharma T."/>
            <person name="Shen D."/>
            <person name="Roswanjaya Y."/>
            <person name="Wardhani T."/>
            <person name="Kalhor M.S."/>
            <person name="Jansen J."/>
            <person name="Van den Hoogen J."/>
            <person name="Gungor B."/>
            <person name="Hartog M."/>
            <person name="Hontelez J."/>
            <person name="Verver J."/>
            <person name="Yang W.-C."/>
            <person name="Schijlen E."/>
            <person name="Repin R."/>
            <person name="Schilthuizen M."/>
            <person name="Schranz E."/>
            <person name="Heidstra R."/>
            <person name="Miyata K."/>
            <person name="Fedorova E."/>
            <person name="Kohlen W."/>
            <person name="Bisseling T."/>
            <person name="Smit S."/>
            <person name="Geurts R."/>
        </authorList>
    </citation>
    <scope>NUCLEOTIDE SEQUENCE [LARGE SCALE GENOMIC DNA]</scope>
    <source>
        <strain evidence="4">cv. WU1-14</strain>
    </source>
</reference>
<proteinExistence type="predicted"/>
<evidence type="ECO:0000259" key="2">
    <source>
        <dbReference type="PROSITE" id="PS50076"/>
    </source>
</evidence>
<dbReference type="InterPro" id="IPR056988">
    <property type="entry name" value="Zn_ribbon_pln"/>
</dbReference>
<comment type="caution">
    <text evidence="3">The sequence shown here is derived from an EMBL/GenBank/DDBJ whole genome shotgun (WGS) entry which is preliminary data.</text>
</comment>
<evidence type="ECO:0000256" key="1">
    <source>
        <dbReference type="SAM" id="MobiDB-lite"/>
    </source>
</evidence>
<gene>
    <name evidence="3" type="ORF">PanWU01x14_002830</name>
</gene>
<dbReference type="InterPro" id="IPR001623">
    <property type="entry name" value="DnaJ_domain"/>
</dbReference>
<dbReference type="PROSITE" id="PS50076">
    <property type="entry name" value="DNAJ_2"/>
    <property type="match status" value="1"/>
</dbReference>
<feature type="region of interest" description="Disordered" evidence="1">
    <location>
        <begin position="333"/>
        <end position="389"/>
    </location>
</feature>
<dbReference type="CDD" id="cd06257">
    <property type="entry name" value="DnaJ"/>
    <property type="match status" value="1"/>
</dbReference>
<dbReference type="SUPFAM" id="SSF46565">
    <property type="entry name" value="Chaperone J-domain"/>
    <property type="match status" value="1"/>
</dbReference>
<dbReference type="Pfam" id="PF11926">
    <property type="entry name" value="DUF3444"/>
    <property type="match status" value="1"/>
</dbReference>
<feature type="compositionally biased region" description="Basic and acidic residues" evidence="1">
    <location>
        <begin position="367"/>
        <end position="377"/>
    </location>
</feature>
<dbReference type="EMBL" id="JXTB01000001">
    <property type="protein sequence ID" value="PON80727.1"/>
    <property type="molecule type" value="Genomic_DNA"/>
</dbReference>
<dbReference type="Gene3D" id="1.10.287.110">
    <property type="entry name" value="DnaJ domain"/>
    <property type="match status" value="1"/>
</dbReference>
<dbReference type="PRINTS" id="PR00625">
    <property type="entry name" value="JDOMAIN"/>
</dbReference>
<dbReference type="Pfam" id="PF23551">
    <property type="entry name" value="Zn_ribbon_20"/>
    <property type="match status" value="1"/>
</dbReference>
<dbReference type="InterPro" id="IPR036869">
    <property type="entry name" value="J_dom_sf"/>
</dbReference>
<feature type="domain" description="J" evidence="2">
    <location>
        <begin position="66"/>
        <end position="130"/>
    </location>
</feature>
<name>A0A2P5E5A3_PARAD</name>
<accession>A0A2P5E5A3</accession>
<dbReference type="PANTHER" id="PTHR44137">
    <property type="entry name" value="BNAC03G44070D PROTEIN"/>
    <property type="match status" value="1"/>
</dbReference>
<dbReference type="AlphaFoldDB" id="A0A2P5E5A3"/>